<dbReference type="Pfam" id="PF02515">
    <property type="entry name" value="CoA_transf_3"/>
    <property type="match status" value="2"/>
</dbReference>
<keyword evidence="2 3" id="KW-0808">Transferase</keyword>
<dbReference type="SUPFAM" id="SSF89796">
    <property type="entry name" value="CoA-transferase family III (CaiB/BaiF)"/>
    <property type="match status" value="2"/>
</dbReference>
<dbReference type="RefSeq" id="WP_387398701.1">
    <property type="nucleotide sequence ID" value="NZ_JBIAMT010000005.1"/>
</dbReference>
<dbReference type="InterPro" id="IPR050509">
    <property type="entry name" value="CoA-transferase_III"/>
</dbReference>
<reference evidence="3 4" key="1">
    <citation type="submission" date="2024-10" db="EMBL/GenBank/DDBJ databases">
        <title>The Natural Products Discovery Center: Release of the First 8490 Sequenced Strains for Exploring Actinobacteria Biosynthetic Diversity.</title>
        <authorList>
            <person name="Kalkreuter E."/>
            <person name="Kautsar S.A."/>
            <person name="Yang D."/>
            <person name="Bader C.D."/>
            <person name="Teijaro C.N."/>
            <person name="Fluegel L."/>
            <person name="Davis C.M."/>
            <person name="Simpson J.R."/>
            <person name="Lauterbach L."/>
            <person name="Steele A.D."/>
            <person name="Gui C."/>
            <person name="Meng S."/>
            <person name="Li G."/>
            <person name="Viehrig K."/>
            <person name="Ye F."/>
            <person name="Su P."/>
            <person name="Kiefer A.F."/>
            <person name="Nichols A."/>
            <person name="Cepeda A.J."/>
            <person name="Yan W."/>
            <person name="Fan B."/>
            <person name="Jiang Y."/>
            <person name="Adhikari A."/>
            <person name="Zheng C.-J."/>
            <person name="Schuster L."/>
            <person name="Cowan T.M."/>
            <person name="Smanski M.J."/>
            <person name="Chevrette M.G."/>
            <person name="De Carvalho L.P.S."/>
            <person name="Shen B."/>
        </authorList>
    </citation>
    <scope>NUCLEOTIDE SEQUENCE [LARGE SCALE GENOMIC DNA]</scope>
    <source>
        <strain evidence="3 4">NPDC004119</strain>
    </source>
</reference>
<keyword evidence="4" id="KW-1185">Reference proteome</keyword>
<dbReference type="PANTHER" id="PTHR48228:SF6">
    <property type="entry name" value="L-CARNITINE COA-TRANSFERASE"/>
    <property type="match status" value="1"/>
</dbReference>
<dbReference type="PANTHER" id="PTHR48228">
    <property type="entry name" value="SUCCINYL-COA--D-CITRAMALATE COA-TRANSFERASE"/>
    <property type="match status" value="1"/>
</dbReference>
<evidence type="ECO:0000256" key="2">
    <source>
        <dbReference type="ARBA" id="ARBA00022679"/>
    </source>
</evidence>
<organism evidence="3 4">
    <name type="scientific">Nocardia aobensis</name>
    <dbReference type="NCBI Taxonomy" id="257277"/>
    <lineage>
        <taxon>Bacteria</taxon>
        <taxon>Bacillati</taxon>
        <taxon>Actinomycetota</taxon>
        <taxon>Actinomycetes</taxon>
        <taxon>Mycobacteriales</taxon>
        <taxon>Nocardiaceae</taxon>
        <taxon>Nocardia</taxon>
    </lineage>
</organism>
<comment type="caution">
    <text evidence="3">The sequence shown here is derived from an EMBL/GenBank/DDBJ whole genome shotgun (WGS) entry which is preliminary data.</text>
</comment>
<gene>
    <name evidence="3" type="ORF">ACFYU5_25930</name>
</gene>
<dbReference type="Proteomes" id="UP001601442">
    <property type="component" value="Unassembled WGS sequence"/>
</dbReference>
<dbReference type="InterPro" id="IPR044855">
    <property type="entry name" value="CoA-Trfase_III_dom3_sf"/>
</dbReference>
<accession>A0ABW6P9N3</accession>
<dbReference type="InterPro" id="IPR023606">
    <property type="entry name" value="CoA-Trfase_III_dom_1_sf"/>
</dbReference>
<evidence type="ECO:0000313" key="3">
    <source>
        <dbReference type="EMBL" id="MFF0499865.1"/>
    </source>
</evidence>
<evidence type="ECO:0000313" key="4">
    <source>
        <dbReference type="Proteomes" id="UP001601442"/>
    </source>
</evidence>
<proteinExistence type="inferred from homology"/>
<dbReference type="GO" id="GO:0016740">
    <property type="term" value="F:transferase activity"/>
    <property type="evidence" value="ECO:0007669"/>
    <property type="project" value="UniProtKB-KW"/>
</dbReference>
<sequence length="827" mass="88764">MQSFDSSGERAGGTPLAPFLVVDLSYGITGGYCSRILMDGGARVVRVEGPDGDPLRRWSASRASIPEGEHGALFEYLAGGASSIAVDPASGAGAADLSAVLEVASVIVWSTDSPLAESAEYAPAALRGRYPNAVVVAVSPFGLDSPWAGRAATEFTVQAWAGAVGDRGDIDRPPTSVGGRTGEWTTGLMAAIAALAAHRRAMLGGGGDLVDVSMHDTLALMNSSMHPTTFYKMAGHPFRAERATNIPSIEPTKDGWVGFMVATGQQWQNFCILIERFDWMDDESLVKYAARQERRDEIVTAVRDWTSRHTTAEVLEAASVLRIPVAPIGNGEQTPQFDHFAEGGFFERNPVAGFLQPTAPYRMHGEVGPQDRGAAPRLGEHNSAVAKISASVEPPPGALADGGKSVLPLEGIRIADFTAFWAGPVIGQYLAMLGADVIHIESPTRPDAMRHHTTRSMRTPSWWEWAPLYQATNSNKRDLAVDLGTEAGRELVRDLIAQCDVVLDNFSPRVMEGWGLGYDTIGRPDLIMLRAPAFGLTGPWRDWTGYAQTMEQVSGMAWVTGAPDGVAELPNGPCDPIAGMHATAALLLALEHRRRTGSGMLLEVPMVAGALGIAAEQIVEFSAYGNLICRTGNRGLTGAPQNLYLSADTNDSGKQDRWVAVAVESDAQWRGLRTALGEPAWAADPHLDSAQGRRDAHDLLDVRLAEWCSARSAADIVEQLWRHGVPVGVVLQGHEQEKSPAFAERGTFETVAHPVTGEATLLRFPTRFGAGPHRHHRRHAPLLGEHNEELVVGLLGRSVAELKRLTAEGVVGTEVPGNPFHAQRERS</sequence>
<dbReference type="Gene3D" id="3.30.1540.10">
    <property type="entry name" value="formyl-coa transferase, domain 3"/>
    <property type="match status" value="2"/>
</dbReference>
<protein>
    <submittedName>
        <fullName evidence="3">CoA transferase</fullName>
    </submittedName>
</protein>
<name>A0ABW6P9N3_9NOCA</name>
<dbReference type="EMBL" id="JBIAMT010000005">
    <property type="protein sequence ID" value="MFF0499865.1"/>
    <property type="molecule type" value="Genomic_DNA"/>
</dbReference>
<evidence type="ECO:0000256" key="1">
    <source>
        <dbReference type="ARBA" id="ARBA00008383"/>
    </source>
</evidence>
<comment type="similarity">
    <text evidence="1">Belongs to the CoA-transferase III family.</text>
</comment>
<dbReference type="InterPro" id="IPR003673">
    <property type="entry name" value="CoA-Trfase_fam_III"/>
</dbReference>
<dbReference type="Gene3D" id="3.40.50.10540">
    <property type="entry name" value="Crotonobetainyl-coa:carnitine coa-transferase, domain 1"/>
    <property type="match status" value="2"/>
</dbReference>